<protein>
    <submittedName>
        <fullName evidence="1">Tfp pilus assembly protein PilF</fullName>
    </submittedName>
</protein>
<dbReference type="InterPro" id="IPR019734">
    <property type="entry name" value="TPR_rpt"/>
</dbReference>
<dbReference type="InterPro" id="IPR011990">
    <property type="entry name" value="TPR-like_helical_dom_sf"/>
</dbReference>
<dbReference type="EMBL" id="QLTK01000038">
    <property type="protein sequence ID" value="RAS20333.1"/>
    <property type="molecule type" value="Genomic_DNA"/>
</dbReference>
<sequence>MEAAKDAYQQVLAVRTHDIHARHRIALACVHINMIDEAARHISLALQDAPDQAELWEHAGLIAALQGEHHRAEAFYRRAISIAGSTATLHRNLADCLRLSGRLLEAKIQYRKAVEIEPRLHHAIRAIARISTELGDIDDAADFWSKTCAIDASNPNDGIELVAALSKARRTAQLVGAIEQITTRFSDNAEVLERLSFVLVKGDRFGEALSVAKQGLAVNPQRAALHHYAAVALNIRGRTTESLPHSREAARLMPDNPAMQYQLAQVQLVRGEFAEGWARLRAFYSLPDITLAVPGFPRWDGEPVTGQTFLIVGEQGCGDEIQFIRFAAWLSQRGAVVDVLVNRRIARIAASISSIRTVFTAMPPGPYDYWSYMLRMPEHMKLDLPMLPIVMPYLAPEPDTLDFWRKRIKAIAPAADGDRRKRIGVVWAGGPDSSLDRFRSISVQTMVPLFALPGTTWFSIQKGNHERDSEILAGTFDIHTLGPAIVDFADTLAILHTLDLLITVDTSVAHLAGAANLPVWVLVPGYSEWRWMQDRTDSPWYPSMRLFRQRELGNWPPVIEEVKTALCQMLKTATKSEAA</sequence>
<dbReference type="AlphaFoldDB" id="A0A329BBX6"/>
<gene>
    <name evidence="1" type="ORF">BX591_1381</name>
</gene>
<dbReference type="Gene3D" id="3.40.50.2000">
    <property type="entry name" value="Glycogen Phosphorylase B"/>
    <property type="match status" value="1"/>
</dbReference>
<dbReference type="PANTHER" id="PTHR44809:SF1">
    <property type="entry name" value="PROTEIN O-MANNOSYL-TRANSFERASE TMTC1"/>
    <property type="match status" value="1"/>
</dbReference>
<evidence type="ECO:0000313" key="1">
    <source>
        <dbReference type="EMBL" id="RAS20333.1"/>
    </source>
</evidence>
<dbReference type="SUPFAM" id="SSF53756">
    <property type="entry name" value="UDP-Glycosyltransferase/glycogen phosphorylase"/>
    <property type="match status" value="1"/>
</dbReference>
<accession>A0A329BBX6</accession>
<organism evidence="1 2">
    <name type="scientific">Paraburkholderia bryophila</name>
    <dbReference type="NCBI Taxonomy" id="420952"/>
    <lineage>
        <taxon>Bacteria</taxon>
        <taxon>Pseudomonadati</taxon>
        <taxon>Pseudomonadota</taxon>
        <taxon>Betaproteobacteria</taxon>
        <taxon>Burkholderiales</taxon>
        <taxon>Burkholderiaceae</taxon>
        <taxon>Paraburkholderia</taxon>
    </lineage>
</organism>
<dbReference type="Gene3D" id="1.25.40.10">
    <property type="entry name" value="Tetratricopeptide repeat domain"/>
    <property type="match status" value="2"/>
</dbReference>
<dbReference type="InterPro" id="IPR052943">
    <property type="entry name" value="TMTC_O-mannosyl-trnsfr"/>
</dbReference>
<reference evidence="1 2" key="1">
    <citation type="submission" date="2018-06" db="EMBL/GenBank/DDBJ databases">
        <title>Genomic Encyclopedia of Type Strains, Phase III (KMG-III): the genomes of soil and plant-associated and newly described type strains.</title>
        <authorList>
            <person name="Whitman W."/>
        </authorList>
    </citation>
    <scope>NUCLEOTIDE SEQUENCE [LARGE SCALE GENOMIC DNA]</scope>
    <source>
        <strain evidence="1 2">LMG 23644</strain>
    </source>
</reference>
<dbReference type="Proteomes" id="UP000248918">
    <property type="component" value="Unassembled WGS sequence"/>
</dbReference>
<evidence type="ECO:0000313" key="2">
    <source>
        <dbReference type="Proteomes" id="UP000248918"/>
    </source>
</evidence>
<dbReference type="SMART" id="SM00028">
    <property type="entry name" value="TPR"/>
    <property type="match status" value="6"/>
</dbReference>
<dbReference type="Pfam" id="PF13181">
    <property type="entry name" value="TPR_8"/>
    <property type="match status" value="2"/>
</dbReference>
<dbReference type="SUPFAM" id="SSF48452">
    <property type="entry name" value="TPR-like"/>
    <property type="match status" value="1"/>
</dbReference>
<proteinExistence type="predicted"/>
<name>A0A329BBX6_9BURK</name>
<comment type="caution">
    <text evidence="1">The sequence shown here is derived from an EMBL/GenBank/DDBJ whole genome shotgun (WGS) entry which is preliminary data.</text>
</comment>
<dbReference type="PANTHER" id="PTHR44809">
    <property type="match status" value="1"/>
</dbReference>